<evidence type="ECO:0000313" key="2">
    <source>
        <dbReference type="EMBL" id="NIA69266.1"/>
    </source>
</evidence>
<proteinExistence type="predicted"/>
<gene>
    <name evidence="2" type="ORF">HBA54_11755</name>
</gene>
<protein>
    <submittedName>
        <fullName evidence="2">DeoR/GlpR transcriptional regulator</fullName>
    </submittedName>
</protein>
<dbReference type="InterPro" id="IPR037171">
    <property type="entry name" value="NagB/RpiA_transferase-like"/>
</dbReference>
<comment type="caution">
    <text evidence="2">The sequence shown here is derived from an EMBL/GenBank/DDBJ whole genome shotgun (WGS) entry which is preliminary data.</text>
</comment>
<evidence type="ECO:0000259" key="1">
    <source>
        <dbReference type="Pfam" id="PF00455"/>
    </source>
</evidence>
<dbReference type="EMBL" id="JAAQPH010000008">
    <property type="protein sequence ID" value="NIA69266.1"/>
    <property type="molecule type" value="Genomic_DNA"/>
</dbReference>
<sequence length="92" mass="9997">MARFHANVAFTSAGGITEGGVTDVDSNACWIKRSMFQRAERRLFMMDNAKFNVRLLEIVMPLTDLTDLVVDKPLPAKLAEAAKAAGITTVVA</sequence>
<feature type="domain" description="DeoR-like transcriptional repressor C-terminal sensor" evidence="1">
    <location>
        <begin position="2"/>
        <end position="72"/>
    </location>
</feature>
<dbReference type="RefSeq" id="WP_167224990.1">
    <property type="nucleotide sequence ID" value="NZ_JAAQPH010000008.1"/>
</dbReference>
<dbReference type="Pfam" id="PF00455">
    <property type="entry name" value="DeoRC"/>
    <property type="match status" value="1"/>
</dbReference>
<organism evidence="2 3">
    <name type="scientific">Pelagibius litoralis</name>
    <dbReference type="NCBI Taxonomy" id="374515"/>
    <lineage>
        <taxon>Bacteria</taxon>
        <taxon>Pseudomonadati</taxon>
        <taxon>Pseudomonadota</taxon>
        <taxon>Alphaproteobacteria</taxon>
        <taxon>Rhodospirillales</taxon>
        <taxon>Rhodovibrionaceae</taxon>
        <taxon>Pelagibius</taxon>
    </lineage>
</organism>
<dbReference type="Proteomes" id="UP000761264">
    <property type="component" value="Unassembled WGS sequence"/>
</dbReference>
<dbReference type="AlphaFoldDB" id="A0A967EXK2"/>
<keyword evidence="3" id="KW-1185">Reference proteome</keyword>
<accession>A0A967EXK2</accession>
<reference evidence="2" key="1">
    <citation type="submission" date="2020-03" db="EMBL/GenBank/DDBJ databases">
        <title>Genome of Pelagibius litoralis DSM 21314T.</title>
        <authorList>
            <person name="Wang G."/>
        </authorList>
    </citation>
    <scope>NUCLEOTIDE SEQUENCE</scope>
    <source>
        <strain evidence="2">DSM 21314</strain>
    </source>
</reference>
<name>A0A967EXK2_9PROT</name>
<dbReference type="SUPFAM" id="SSF100950">
    <property type="entry name" value="NagB/RpiA/CoA transferase-like"/>
    <property type="match status" value="1"/>
</dbReference>
<dbReference type="InterPro" id="IPR014036">
    <property type="entry name" value="DeoR-like_C"/>
</dbReference>
<evidence type="ECO:0000313" key="3">
    <source>
        <dbReference type="Proteomes" id="UP000761264"/>
    </source>
</evidence>